<proteinExistence type="predicted"/>
<comment type="caution">
    <text evidence="1">The sequence shown here is derived from an EMBL/GenBank/DDBJ whole genome shotgun (WGS) entry which is preliminary data.</text>
</comment>
<dbReference type="EMBL" id="MU003496">
    <property type="protein sequence ID" value="KAF2475417.1"/>
    <property type="molecule type" value="Genomic_DNA"/>
</dbReference>
<reference evidence="1" key="1">
    <citation type="journal article" date="2020" name="Stud. Mycol.">
        <title>101 Dothideomycetes genomes: a test case for predicting lifestyles and emergence of pathogens.</title>
        <authorList>
            <person name="Haridas S."/>
            <person name="Albert R."/>
            <person name="Binder M."/>
            <person name="Bloem J."/>
            <person name="Labutti K."/>
            <person name="Salamov A."/>
            <person name="Andreopoulos B."/>
            <person name="Baker S."/>
            <person name="Barry K."/>
            <person name="Bills G."/>
            <person name="Bluhm B."/>
            <person name="Cannon C."/>
            <person name="Castanera R."/>
            <person name="Culley D."/>
            <person name="Daum C."/>
            <person name="Ezra D."/>
            <person name="Gonzalez J."/>
            <person name="Henrissat B."/>
            <person name="Kuo A."/>
            <person name="Liang C."/>
            <person name="Lipzen A."/>
            <person name="Lutzoni F."/>
            <person name="Magnuson J."/>
            <person name="Mondo S."/>
            <person name="Nolan M."/>
            <person name="Ohm R."/>
            <person name="Pangilinan J."/>
            <person name="Park H.-J."/>
            <person name="Ramirez L."/>
            <person name="Alfaro M."/>
            <person name="Sun H."/>
            <person name="Tritt A."/>
            <person name="Yoshinaga Y."/>
            <person name="Zwiers L.-H."/>
            <person name="Turgeon B."/>
            <person name="Goodwin S."/>
            <person name="Spatafora J."/>
            <person name="Crous P."/>
            <person name="Grigoriev I."/>
        </authorList>
    </citation>
    <scope>NUCLEOTIDE SEQUENCE</scope>
    <source>
        <strain evidence="1">ATCC 200398</strain>
    </source>
</reference>
<evidence type="ECO:0000313" key="1">
    <source>
        <dbReference type="EMBL" id="KAF2475417.1"/>
    </source>
</evidence>
<feature type="non-terminal residue" evidence="1">
    <location>
        <position position="223"/>
    </location>
</feature>
<protein>
    <submittedName>
        <fullName evidence="1">ThiJ/PfpI family protein</fullName>
    </submittedName>
</protein>
<sequence length="223" mass="24200">MPDPKPFPLHIGVLVVGGIQLLDLSPIDLFAMLTTDYLKACNLPPAITSHGIPSSELKITYIASTGAGSLAPTTPNLKFHIDAGLDDESVKPGKLDILMIPGPDPNKVPEEPALEFLRKHVEKGVEVLTICTGIFVAGHAGILDGKNATGGREIVDMMLKKQFPKAKWRDDVRWTTDEKLWTAGGITNGQDMVAAYIRKRWPGTLSETVCKLADVGDRGQYYP</sequence>
<accession>A0ACB6RAQ8</accession>
<organism evidence="1 2">
    <name type="scientific">Lindgomyces ingoldianus</name>
    <dbReference type="NCBI Taxonomy" id="673940"/>
    <lineage>
        <taxon>Eukaryota</taxon>
        <taxon>Fungi</taxon>
        <taxon>Dikarya</taxon>
        <taxon>Ascomycota</taxon>
        <taxon>Pezizomycotina</taxon>
        <taxon>Dothideomycetes</taxon>
        <taxon>Pleosporomycetidae</taxon>
        <taxon>Pleosporales</taxon>
        <taxon>Lindgomycetaceae</taxon>
        <taxon>Lindgomyces</taxon>
    </lineage>
</organism>
<keyword evidence="2" id="KW-1185">Reference proteome</keyword>
<gene>
    <name evidence="1" type="ORF">BDR25DRAFT_169566</name>
</gene>
<name>A0ACB6RAQ8_9PLEO</name>
<evidence type="ECO:0000313" key="2">
    <source>
        <dbReference type="Proteomes" id="UP000799755"/>
    </source>
</evidence>
<dbReference type="Proteomes" id="UP000799755">
    <property type="component" value="Unassembled WGS sequence"/>
</dbReference>